<keyword evidence="10" id="KW-0067">ATP-binding</keyword>
<dbReference type="SMART" id="SM00387">
    <property type="entry name" value="HATPase_c"/>
    <property type="match status" value="1"/>
</dbReference>
<keyword evidence="3" id="KW-0597">Phosphoprotein</keyword>
<dbReference type="InterPro" id="IPR011006">
    <property type="entry name" value="CheY-like_superfamily"/>
</dbReference>
<evidence type="ECO:0000256" key="3">
    <source>
        <dbReference type="ARBA" id="ARBA00022553"/>
    </source>
</evidence>
<dbReference type="PRINTS" id="PR00344">
    <property type="entry name" value="BCTRLSENSOR"/>
</dbReference>
<dbReference type="SUPFAM" id="SSF52172">
    <property type="entry name" value="CheY-like"/>
    <property type="match status" value="1"/>
</dbReference>
<dbReference type="PROSITE" id="PS50112">
    <property type="entry name" value="PAS"/>
    <property type="match status" value="1"/>
</dbReference>
<keyword evidence="11" id="KW-1185">Reference proteome</keyword>
<feature type="domain" description="PAS" evidence="9">
    <location>
        <begin position="201"/>
        <end position="237"/>
    </location>
</feature>
<dbReference type="InterPro" id="IPR000014">
    <property type="entry name" value="PAS"/>
</dbReference>
<dbReference type="RefSeq" id="WP_330199470.1">
    <property type="nucleotide sequence ID" value="NZ_JAZDRP010000006.1"/>
</dbReference>
<feature type="transmembrane region" description="Helical" evidence="7">
    <location>
        <begin position="164"/>
        <end position="184"/>
    </location>
</feature>
<dbReference type="InterPro" id="IPR036890">
    <property type="entry name" value="HATPase_C_sf"/>
</dbReference>
<feature type="transmembrane region" description="Helical" evidence="7">
    <location>
        <begin position="12"/>
        <end position="35"/>
    </location>
</feature>
<dbReference type="GO" id="GO:0005524">
    <property type="term" value="F:ATP binding"/>
    <property type="evidence" value="ECO:0007669"/>
    <property type="project" value="UniProtKB-KW"/>
</dbReference>
<dbReference type="Proteomes" id="UP001354971">
    <property type="component" value="Unassembled WGS sequence"/>
</dbReference>
<evidence type="ECO:0000256" key="5">
    <source>
        <dbReference type="ARBA" id="ARBA00022777"/>
    </source>
</evidence>
<gene>
    <name evidence="10" type="ORF">V0U79_10525</name>
</gene>
<dbReference type="Pfam" id="PF00512">
    <property type="entry name" value="HisKA"/>
    <property type="match status" value="1"/>
</dbReference>
<evidence type="ECO:0000259" key="8">
    <source>
        <dbReference type="PROSITE" id="PS50109"/>
    </source>
</evidence>
<dbReference type="CDD" id="cd00130">
    <property type="entry name" value="PAS"/>
    <property type="match status" value="1"/>
</dbReference>
<evidence type="ECO:0000256" key="7">
    <source>
        <dbReference type="SAM" id="Phobius"/>
    </source>
</evidence>
<name>A0ABU7LSC3_9PROT</name>
<dbReference type="SMART" id="SM00388">
    <property type="entry name" value="HisKA"/>
    <property type="match status" value="1"/>
</dbReference>
<dbReference type="InterPro" id="IPR004358">
    <property type="entry name" value="Sig_transdc_His_kin-like_C"/>
</dbReference>
<dbReference type="Gene3D" id="1.10.287.130">
    <property type="match status" value="1"/>
</dbReference>
<comment type="caution">
    <text evidence="10">The sequence shown here is derived from an EMBL/GenBank/DDBJ whole genome shotgun (WGS) entry which is preliminary data.</text>
</comment>
<dbReference type="SUPFAM" id="SSF55785">
    <property type="entry name" value="PYP-like sensor domain (PAS domain)"/>
    <property type="match status" value="1"/>
</dbReference>
<sequence length="679" mass="74356">MREKGSGFQLSLTATVWLIAAILAITAVIASYLLYADLRQQRILLDEVRSIERLRTALSELNGDLQLLEEVIAEGPGAAESIAGTRQEIADIEALWQQSGQPADQIAPLIALAETRIEEALAGNEDKTPHIAFQTEALRISSVLTALSDPRQSEERNAMARWRFIAGSLVIFMALALGLAILALRRALRSHKQMLEQAEEQTQRLTAMFNGSGDGMLSLDIDGRILDMNRSAKTMLGAGPKVYKGKPLNEIVKLDAFSGPSFRDMAARLRARDEAVYETEANRRNGTTFRAGLTLGVYYIGGQLHYIATLRDITRRKMLEEAKNAFVSTVSHELRTPLTAIAGSLDLLRVQTEKEKSSDQTKRLLQIAQSNSRRLINLINDILDIEKLESGRAAMDLEDVSLRELAREAIEANTSLGASRNVSLKLEAGSDVMVRADKDRLMQIATNFISNAIKFSPDKGCVTLLVRRIGTMGELAVSDEGPGVPAEFRPHLFEKFSQADDARIKGQGSTGLGLAISREIAEQLDGEVRYLPAEGGGAMFAVRLPSTRITQAAPEKASNKPRILHFDPDRDTLRVVADAFGTSAQLLSVSSLAELSEAAEEFAPDLVIVDPSLRAKLVRSELERIMDNNGSLPLIAFTSLDREALPDIPFDAHLVKSRTPVTGLVTLTHQFLNPEMAET</sequence>
<dbReference type="PROSITE" id="PS50109">
    <property type="entry name" value="HIS_KIN"/>
    <property type="match status" value="1"/>
</dbReference>
<keyword evidence="10" id="KW-0547">Nucleotide-binding</keyword>
<keyword evidence="7" id="KW-0812">Transmembrane</keyword>
<dbReference type="PANTHER" id="PTHR43047">
    <property type="entry name" value="TWO-COMPONENT HISTIDINE PROTEIN KINASE"/>
    <property type="match status" value="1"/>
</dbReference>
<dbReference type="SMART" id="SM00091">
    <property type="entry name" value="PAS"/>
    <property type="match status" value="1"/>
</dbReference>
<dbReference type="Pfam" id="PF02518">
    <property type="entry name" value="HATPase_c"/>
    <property type="match status" value="1"/>
</dbReference>
<keyword evidence="5" id="KW-0418">Kinase</keyword>
<dbReference type="EMBL" id="JAZDRP010000006">
    <property type="protein sequence ID" value="MEE2526806.1"/>
    <property type="molecule type" value="Genomic_DNA"/>
</dbReference>
<dbReference type="InterPro" id="IPR003594">
    <property type="entry name" value="HATPase_dom"/>
</dbReference>
<dbReference type="CDD" id="cd00082">
    <property type="entry name" value="HisKA"/>
    <property type="match status" value="1"/>
</dbReference>
<keyword evidence="7" id="KW-0472">Membrane</keyword>
<evidence type="ECO:0000256" key="4">
    <source>
        <dbReference type="ARBA" id="ARBA00022679"/>
    </source>
</evidence>
<keyword evidence="6" id="KW-0175">Coiled coil</keyword>
<feature type="domain" description="Histidine kinase" evidence="8">
    <location>
        <begin position="329"/>
        <end position="548"/>
    </location>
</feature>
<evidence type="ECO:0000256" key="6">
    <source>
        <dbReference type="SAM" id="Coils"/>
    </source>
</evidence>
<keyword evidence="4" id="KW-0808">Transferase</keyword>
<dbReference type="SUPFAM" id="SSF47384">
    <property type="entry name" value="Homodimeric domain of signal transducing histidine kinase"/>
    <property type="match status" value="1"/>
</dbReference>
<evidence type="ECO:0000256" key="2">
    <source>
        <dbReference type="ARBA" id="ARBA00012438"/>
    </source>
</evidence>
<feature type="coiled-coil region" evidence="6">
    <location>
        <begin position="181"/>
        <end position="208"/>
    </location>
</feature>
<evidence type="ECO:0000313" key="11">
    <source>
        <dbReference type="Proteomes" id="UP001354971"/>
    </source>
</evidence>
<dbReference type="Gene3D" id="3.40.50.2300">
    <property type="match status" value="1"/>
</dbReference>
<evidence type="ECO:0000259" key="9">
    <source>
        <dbReference type="PROSITE" id="PS50112"/>
    </source>
</evidence>
<dbReference type="SUPFAM" id="SSF55874">
    <property type="entry name" value="ATPase domain of HSP90 chaperone/DNA topoisomerase II/histidine kinase"/>
    <property type="match status" value="1"/>
</dbReference>
<dbReference type="InterPro" id="IPR035965">
    <property type="entry name" value="PAS-like_dom_sf"/>
</dbReference>
<evidence type="ECO:0000313" key="10">
    <source>
        <dbReference type="EMBL" id="MEE2526806.1"/>
    </source>
</evidence>
<keyword evidence="7" id="KW-1133">Transmembrane helix</keyword>
<reference evidence="10 11" key="1">
    <citation type="submission" date="2024-01" db="EMBL/GenBank/DDBJ databases">
        <title>Hyphobacterium bacterium isolated from marine sediment.</title>
        <authorList>
            <person name="Zhao S."/>
        </authorList>
    </citation>
    <scope>NUCLEOTIDE SEQUENCE [LARGE SCALE GENOMIC DNA]</scope>
    <source>
        <strain evidence="11">HN65</strain>
    </source>
</reference>
<comment type="catalytic activity">
    <reaction evidence="1">
        <text>ATP + protein L-histidine = ADP + protein N-phospho-L-histidine.</text>
        <dbReference type="EC" id="2.7.13.3"/>
    </reaction>
</comment>
<dbReference type="PANTHER" id="PTHR43047:SF72">
    <property type="entry name" value="OSMOSENSING HISTIDINE PROTEIN KINASE SLN1"/>
    <property type="match status" value="1"/>
</dbReference>
<organism evidence="10 11">
    <name type="scientific">Hyphobacterium lacteum</name>
    <dbReference type="NCBI Taxonomy" id="3116575"/>
    <lineage>
        <taxon>Bacteria</taxon>
        <taxon>Pseudomonadati</taxon>
        <taxon>Pseudomonadota</taxon>
        <taxon>Alphaproteobacteria</taxon>
        <taxon>Maricaulales</taxon>
        <taxon>Maricaulaceae</taxon>
        <taxon>Hyphobacterium</taxon>
    </lineage>
</organism>
<proteinExistence type="predicted"/>
<dbReference type="Gene3D" id="3.30.565.10">
    <property type="entry name" value="Histidine kinase-like ATPase, C-terminal domain"/>
    <property type="match status" value="1"/>
</dbReference>
<dbReference type="NCBIfam" id="TIGR00229">
    <property type="entry name" value="sensory_box"/>
    <property type="match status" value="1"/>
</dbReference>
<accession>A0ABU7LSC3</accession>
<protein>
    <recommendedName>
        <fullName evidence="2">histidine kinase</fullName>
        <ecNumber evidence="2">2.7.13.3</ecNumber>
    </recommendedName>
</protein>
<dbReference type="EC" id="2.7.13.3" evidence="2"/>
<dbReference type="InterPro" id="IPR005467">
    <property type="entry name" value="His_kinase_dom"/>
</dbReference>
<dbReference type="Gene3D" id="3.30.450.20">
    <property type="entry name" value="PAS domain"/>
    <property type="match status" value="1"/>
</dbReference>
<dbReference type="InterPro" id="IPR036097">
    <property type="entry name" value="HisK_dim/P_sf"/>
</dbReference>
<dbReference type="InterPro" id="IPR003661">
    <property type="entry name" value="HisK_dim/P_dom"/>
</dbReference>
<dbReference type="Pfam" id="PF13426">
    <property type="entry name" value="PAS_9"/>
    <property type="match status" value="1"/>
</dbReference>
<evidence type="ECO:0000256" key="1">
    <source>
        <dbReference type="ARBA" id="ARBA00000085"/>
    </source>
</evidence>